<protein>
    <submittedName>
        <fullName evidence="3">Aste57867_5083 protein</fullName>
    </submittedName>
</protein>
<organism evidence="3 4">
    <name type="scientific">Aphanomyces stellatus</name>
    <dbReference type="NCBI Taxonomy" id="120398"/>
    <lineage>
        <taxon>Eukaryota</taxon>
        <taxon>Sar</taxon>
        <taxon>Stramenopiles</taxon>
        <taxon>Oomycota</taxon>
        <taxon>Saprolegniomycetes</taxon>
        <taxon>Saprolegniales</taxon>
        <taxon>Verrucalvaceae</taxon>
        <taxon>Aphanomyces</taxon>
    </lineage>
</organism>
<reference evidence="3 4" key="1">
    <citation type="submission" date="2019-03" db="EMBL/GenBank/DDBJ databases">
        <authorList>
            <person name="Gaulin E."/>
            <person name="Dumas B."/>
        </authorList>
    </citation>
    <scope>NUCLEOTIDE SEQUENCE [LARGE SCALE GENOMIC DNA]</scope>
    <source>
        <strain evidence="3">CBS 568.67</strain>
    </source>
</reference>
<sequence length="384" mass="43439">MLSDDAMTTLWTPPPQTTPGFGDVTFSPMTDGEASLSPRPPLVVDATQKQTAQMSEREEKLRKDRLRKKESKEKALAELDALKRTKDELEAQLAGLKQRKRKTSANHMSDESEWKKVALVERRRLHEAHAETQRLFDELVFEVDKGVLYRSLAWNMTRSQMLMDHRCDPFALHSLPANPADHAAALQRLGAHQQSKFTPDLVAKLPDSATGSPFSIVLDECSDAISFLEMFKYGFVKSDFRAVARCFFQMYAPHNAVRSNRTVTFWGDNMALAVYDDFRGQTTHMLYTLQIFDRHALWTYRNIVYHDAATGSEMAPSNVGGWFVFEDKSDGDGPKCAVRGYTQFYLHTPAAVASHEYTKAMNNSTQVNARMNDVLRQFGAVALN</sequence>
<dbReference type="AlphaFoldDB" id="A0A485KEZ6"/>
<accession>A0A485KEZ6</accession>
<evidence type="ECO:0000313" key="4">
    <source>
        <dbReference type="Proteomes" id="UP000332933"/>
    </source>
</evidence>
<name>A0A485KEZ6_9STRA</name>
<dbReference type="Proteomes" id="UP000332933">
    <property type="component" value="Unassembled WGS sequence"/>
</dbReference>
<evidence type="ECO:0000313" key="3">
    <source>
        <dbReference type="EMBL" id="VFT82164.1"/>
    </source>
</evidence>
<evidence type="ECO:0000313" key="2">
    <source>
        <dbReference type="EMBL" id="KAF0711825.1"/>
    </source>
</evidence>
<feature type="region of interest" description="Disordered" evidence="1">
    <location>
        <begin position="1"/>
        <end position="72"/>
    </location>
</feature>
<gene>
    <name evidence="3" type="primary">Aste57867_5083</name>
    <name evidence="2" type="ORF">As57867_005070</name>
    <name evidence="3" type="ORF">ASTE57867_5083</name>
</gene>
<evidence type="ECO:0000256" key="1">
    <source>
        <dbReference type="SAM" id="MobiDB-lite"/>
    </source>
</evidence>
<dbReference type="EMBL" id="VJMH01001504">
    <property type="protein sequence ID" value="KAF0711825.1"/>
    <property type="molecule type" value="Genomic_DNA"/>
</dbReference>
<proteinExistence type="predicted"/>
<keyword evidence="4" id="KW-1185">Reference proteome</keyword>
<reference evidence="2" key="2">
    <citation type="submission" date="2019-06" db="EMBL/GenBank/DDBJ databases">
        <title>Genomics analysis of Aphanomyces spp. identifies a new class of oomycete effector associated with host adaptation.</title>
        <authorList>
            <person name="Gaulin E."/>
        </authorList>
    </citation>
    <scope>NUCLEOTIDE SEQUENCE</scope>
    <source>
        <strain evidence="2">CBS 578.67</strain>
    </source>
</reference>
<dbReference type="EMBL" id="CAADRA010001505">
    <property type="protein sequence ID" value="VFT82164.1"/>
    <property type="molecule type" value="Genomic_DNA"/>
</dbReference>
<dbReference type="OrthoDB" id="62305at2759"/>